<evidence type="ECO:0000313" key="2">
    <source>
        <dbReference type="Proteomes" id="UP001562354"/>
    </source>
</evidence>
<accession>A0ABR3PH49</accession>
<comment type="caution">
    <text evidence="1">The sequence shown here is derived from an EMBL/GenBank/DDBJ whole genome shotgun (WGS) entry which is preliminary data.</text>
</comment>
<dbReference type="InterPro" id="IPR029063">
    <property type="entry name" value="SAM-dependent_MTases_sf"/>
</dbReference>
<evidence type="ECO:0000313" key="1">
    <source>
        <dbReference type="EMBL" id="KAL1305476.1"/>
    </source>
</evidence>
<proteinExistence type="predicted"/>
<name>A0ABR3PH49_9PEZI</name>
<keyword evidence="2" id="KW-1185">Reference proteome</keyword>
<protein>
    <submittedName>
        <fullName evidence="1">Uncharacterized protein</fullName>
    </submittedName>
</protein>
<dbReference type="SUPFAM" id="SSF53335">
    <property type="entry name" value="S-adenosyl-L-methionine-dependent methyltransferases"/>
    <property type="match status" value="1"/>
</dbReference>
<dbReference type="GeneID" id="95976054"/>
<gene>
    <name evidence="1" type="ORF">AAFC00_002352</name>
</gene>
<dbReference type="Proteomes" id="UP001562354">
    <property type="component" value="Unassembled WGS sequence"/>
</dbReference>
<dbReference type="EMBL" id="JBFMKM010000007">
    <property type="protein sequence ID" value="KAL1305476.1"/>
    <property type="molecule type" value="Genomic_DNA"/>
</dbReference>
<sequence>MPRIPDKAQTEGSSSFDPDMYLENWGDEALQPLYNNNFRAFIGTTFGLKPSDTYGYKATSEVTLLQAQTYLEYGGQGGLHGWYKDAEGQLLPPPPAVDIAAYTDMFRSTTSTPKALTALKSNAKKGAIRESVAEHLNSLYSPPPADLKVVIPKLKKEHVNPYLDVWAWTNQNLEWAGPVSGTKEIRISHALLPVLYHHFGCVVPTHEALCVIQQISNGRTILDLGSGNGYWTLMMRNFEGLSGKKKMTVIPVDNGLSEWRTMWIGDTVTSDGVKYLQQDQGAKDKVLLLVYPQVSDDFTGKILKAYKGDTIICAGTQNANGFTGFAKETIAEWMAREQPQYSKTCQIPLPSFAAKDEALFVFHKDRDTA</sequence>
<reference evidence="1 2" key="1">
    <citation type="submission" date="2024-07" db="EMBL/GenBank/DDBJ databases">
        <title>Draft sequence of the Neodothiora populina.</title>
        <authorList>
            <person name="Drown D.D."/>
            <person name="Schuette U.S."/>
            <person name="Buechlein A.B."/>
            <person name="Rusch D.R."/>
            <person name="Winton L.W."/>
            <person name="Adams G.A."/>
        </authorList>
    </citation>
    <scope>NUCLEOTIDE SEQUENCE [LARGE SCALE GENOMIC DNA]</scope>
    <source>
        <strain evidence="1 2">CPC 39397</strain>
    </source>
</reference>
<dbReference type="PANTHER" id="PTHR39290:SF6">
    <property type="entry name" value="S-ADENOSYL-L-METHIONINE-DEPENDENT METHYLTRANSFERASES SUPERFAMILY PROTEIN"/>
    <property type="match status" value="1"/>
</dbReference>
<dbReference type="RefSeq" id="XP_069201749.1">
    <property type="nucleotide sequence ID" value="XM_069341658.1"/>
</dbReference>
<organism evidence="1 2">
    <name type="scientific">Neodothiora populina</name>
    <dbReference type="NCBI Taxonomy" id="2781224"/>
    <lineage>
        <taxon>Eukaryota</taxon>
        <taxon>Fungi</taxon>
        <taxon>Dikarya</taxon>
        <taxon>Ascomycota</taxon>
        <taxon>Pezizomycotina</taxon>
        <taxon>Dothideomycetes</taxon>
        <taxon>Dothideomycetidae</taxon>
        <taxon>Dothideales</taxon>
        <taxon>Dothioraceae</taxon>
        <taxon>Neodothiora</taxon>
    </lineage>
</organism>
<dbReference type="PANTHER" id="PTHR39290">
    <property type="entry name" value="C3H1-TYPE DOMAIN-CONTAINING PROTEIN-RELATED"/>
    <property type="match status" value="1"/>
</dbReference>